<proteinExistence type="predicted"/>
<dbReference type="InterPro" id="IPR003439">
    <property type="entry name" value="ABC_transporter-like_ATP-bd"/>
</dbReference>
<feature type="domain" description="ABC transporter" evidence="4">
    <location>
        <begin position="14"/>
        <end position="255"/>
    </location>
</feature>
<dbReference type="SMART" id="SM00382">
    <property type="entry name" value="AAA"/>
    <property type="match status" value="1"/>
</dbReference>
<dbReference type="RefSeq" id="WP_074837360.1">
    <property type="nucleotide sequence ID" value="NZ_FNYY01000011.1"/>
</dbReference>
<evidence type="ECO:0000313" key="5">
    <source>
        <dbReference type="EMBL" id="SEJ82940.1"/>
    </source>
</evidence>
<dbReference type="InterPro" id="IPR027417">
    <property type="entry name" value="P-loop_NTPase"/>
</dbReference>
<dbReference type="PANTHER" id="PTHR45772">
    <property type="entry name" value="CONSERVED COMPONENT OF ABC TRANSPORTER FOR NATURAL AMINO ACIDS-RELATED"/>
    <property type="match status" value="1"/>
</dbReference>
<dbReference type="CDD" id="cd03219">
    <property type="entry name" value="ABC_Mj1267_LivG_branched"/>
    <property type="match status" value="1"/>
</dbReference>
<accession>A0A975WBV7</accession>
<keyword evidence="6" id="KW-1185">Reference proteome</keyword>
<gene>
    <name evidence="5" type="ORF">SAMN04487940_11171</name>
</gene>
<dbReference type="Proteomes" id="UP000182932">
    <property type="component" value="Unassembled WGS sequence"/>
</dbReference>
<keyword evidence="1" id="KW-0813">Transport</keyword>
<dbReference type="SUPFAM" id="SSF52540">
    <property type="entry name" value="P-loop containing nucleoside triphosphate hydrolases"/>
    <property type="match status" value="1"/>
</dbReference>
<evidence type="ECO:0000256" key="3">
    <source>
        <dbReference type="ARBA" id="ARBA00022840"/>
    </source>
</evidence>
<dbReference type="GeneID" id="80819319"/>
<evidence type="ECO:0000256" key="1">
    <source>
        <dbReference type="ARBA" id="ARBA00022448"/>
    </source>
</evidence>
<dbReference type="Pfam" id="PF00005">
    <property type="entry name" value="ABC_tran"/>
    <property type="match status" value="1"/>
</dbReference>
<dbReference type="GO" id="GO:0016887">
    <property type="term" value="F:ATP hydrolysis activity"/>
    <property type="evidence" value="ECO:0007669"/>
    <property type="project" value="InterPro"/>
</dbReference>
<sequence length="258" mass="27883">MTGQGEKGVSTAALTVRNISKSFGAFKAVDGVDLDIATGEIHAMIGPNGAGKTTCFNLLTGDLPLTNGEIQLHGKVISGLATDVIARQGLVRSYQISSIFPDFTVLNNVRFALQQKRASNFDFWRPERSLNTLNDRAMELLENLDLDPWADHRAGELPYGRKRALEIATTLALDPSVLLLDEPTSGMGREDIGRVTDLIRKVAVGRTVLMVEHNLSVVQGLCDKVTVLARGQVIAQGTYDEVANDARVVEAYLGAVHA</sequence>
<comment type="caution">
    <text evidence="5">The sequence shown here is derived from an EMBL/GenBank/DDBJ whole genome shotgun (WGS) entry which is preliminary data.</text>
</comment>
<evidence type="ECO:0000256" key="2">
    <source>
        <dbReference type="ARBA" id="ARBA00022741"/>
    </source>
</evidence>
<dbReference type="EMBL" id="FNYY01000011">
    <property type="protein sequence ID" value="SEJ82940.1"/>
    <property type="molecule type" value="Genomic_DNA"/>
</dbReference>
<keyword evidence="3 5" id="KW-0067">ATP-binding</keyword>
<reference evidence="5 6" key="1">
    <citation type="submission" date="2016-10" db="EMBL/GenBank/DDBJ databases">
        <authorList>
            <person name="Varghese N."/>
            <person name="Submissions S."/>
        </authorList>
    </citation>
    <scope>NUCLEOTIDE SEQUENCE [LARGE SCALE GENOMIC DNA]</scope>
    <source>
        <strain evidence="5 6">FF3</strain>
    </source>
</reference>
<dbReference type="PANTHER" id="PTHR45772:SF3">
    <property type="entry name" value="ABC TRANSPORTER ATP-BINDING PROTEIN"/>
    <property type="match status" value="1"/>
</dbReference>
<dbReference type="InterPro" id="IPR032823">
    <property type="entry name" value="BCA_ABC_TP_C"/>
</dbReference>
<dbReference type="PROSITE" id="PS50893">
    <property type="entry name" value="ABC_TRANSPORTER_2"/>
    <property type="match status" value="1"/>
</dbReference>
<dbReference type="Pfam" id="PF12399">
    <property type="entry name" value="BCA_ABC_TP_C"/>
    <property type="match status" value="1"/>
</dbReference>
<dbReference type="Gene3D" id="3.40.50.300">
    <property type="entry name" value="P-loop containing nucleotide triphosphate hydrolases"/>
    <property type="match status" value="1"/>
</dbReference>
<keyword evidence="2" id="KW-0547">Nucleotide-binding</keyword>
<dbReference type="InterPro" id="IPR003593">
    <property type="entry name" value="AAA+_ATPase"/>
</dbReference>
<dbReference type="GO" id="GO:0005524">
    <property type="term" value="F:ATP binding"/>
    <property type="evidence" value="ECO:0007669"/>
    <property type="project" value="UniProtKB-KW"/>
</dbReference>
<evidence type="ECO:0000259" key="4">
    <source>
        <dbReference type="PROSITE" id="PS50893"/>
    </source>
</evidence>
<name>A0A975WBV7_9RHOB</name>
<dbReference type="GO" id="GO:0005886">
    <property type="term" value="C:plasma membrane"/>
    <property type="evidence" value="ECO:0007669"/>
    <property type="project" value="TreeGrafter"/>
</dbReference>
<organism evidence="5 6">
    <name type="scientific">Marinovum algicola</name>
    <dbReference type="NCBI Taxonomy" id="42444"/>
    <lineage>
        <taxon>Bacteria</taxon>
        <taxon>Pseudomonadati</taxon>
        <taxon>Pseudomonadota</taxon>
        <taxon>Alphaproteobacteria</taxon>
        <taxon>Rhodobacterales</taxon>
        <taxon>Roseobacteraceae</taxon>
        <taxon>Marinovum</taxon>
    </lineage>
</organism>
<protein>
    <submittedName>
        <fullName evidence="5">Amino acid/amide ABC transporter ATP-binding protein 1, HAAT family</fullName>
    </submittedName>
</protein>
<dbReference type="AlphaFoldDB" id="A0A975WBV7"/>
<dbReference type="InterPro" id="IPR051120">
    <property type="entry name" value="ABC_AA/LPS_Transport"/>
</dbReference>
<evidence type="ECO:0000313" key="6">
    <source>
        <dbReference type="Proteomes" id="UP000182932"/>
    </source>
</evidence>